<evidence type="ECO:0000256" key="2">
    <source>
        <dbReference type="RuleBase" id="RU003749"/>
    </source>
</evidence>
<dbReference type="InterPro" id="IPR002645">
    <property type="entry name" value="STAS_dom"/>
</dbReference>
<dbReference type="PANTHER" id="PTHR33495:SF2">
    <property type="entry name" value="ANTI-SIGMA FACTOR ANTAGONIST TM_1081-RELATED"/>
    <property type="match status" value="1"/>
</dbReference>
<dbReference type="PROSITE" id="PS50801">
    <property type="entry name" value="STAS"/>
    <property type="match status" value="1"/>
</dbReference>
<protein>
    <recommendedName>
        <fullName evidence="2">Anti-sigma factor antagonist</fullName>
    </recommendedName>
</protein>
<dbReference type="CDD" id="cd07043">
    <property type="entry name" value="STAS_anti-anti-sigma_factors"/>
    <property type="match status" value="1"/>
</dbReference>
<gene>
    <name evidence="4" type="ORF">ACFOUW_13620</name>
</gene>
<dbReference type="InterPro" id="IPR003658">
    <property type="entry name" value="Anti-sigma_ant"/>
</dbReference>
<name>A0ABV7YCX3_9ACTN</name>
<evidence type="ECO:0000259" key="3">
    <source>
        <dbReference type="PROSITE" id="PS50801"/>
    </source>
</evidence>
<evidence type="ECO:0000313" key="5">
    <source>
        <dbReference type="Proteomes" id="UP001595699"/>
    </source>
</evidence>
<comment type="similarity">
    <text evidence="1 2">Belongs to the anti-sigma-factor antagonist family.</text>
</comment>
<evidence type="ECO:0000256" key="1">
    <source>
        <dbReference type="ARBA" id="ARBA00009013"/>
    </source>
</evidence>
<dbReference type="SUPFAM" id="SSF52091">
    <property type="entry name" value="SpoIIaa-like"/>
    <property type="match status" value="1"/>
</dbReference>
<comment type="caution">
    <text evidence="4">The sequence shown here is derived from an EMBL/GenBank/DDBJ whole genome shotgun (WGS) entry which is preliminary data.</text>
</comment>
<dbReference type="EMBL" id="JBHRZH010000011">
    <property type="protein sequence ID" value="MFC3761875.1"/>
    <property type="molecule type" value="Genomic_DNA"/>
</dbReference>
<proteinExistence type="inferred from homology"/>
<dbReference type="Gene3D" id="3.30.750.24">
    <property type="entry name" value="STAS domain"/>
    <property type="match status" value="1"/>
</dbReference>
<reference evidence="5" key="1">
    <citation type="journal article" date="2019" name="Int. J. Syst. Evol. Microbiol.">
        <title>The Global Catalogue of Microorganisms (GCM) 10K type strain sequencing project: providing services to taxonomists for standard genome sequencing and annotation.</title>
        <authorList>
            <consortium name="The Broad Institute Genomics Platform"/>
            <consortium name="The Broad Institute Genome Sequencing Center for Infectious Disease"/>
            <person name="Wu L."/>
            <person name="Ma J."/>
        </authorList>
    </citation>
    <scope>NUCLEOTIDE SEQUENCE [LARGE SCALE GENOMIC DNA]</scope>
    <source>
        <strain evidence="5">CGMCC 4.7241</strain>
    </source>
</reference>
<dbReference type="InterPro" id="IPR036513">
    <property type="entry name" value="STAS_dom_sf"/>
</dbReference>
<organism evidence="4 5">
    <name type="scientific">Tenggerimyces flavus</name>
    <dbReference type="NCBI Taxonomy" id="1708749"/>
    <lineage>
        <taxon>Bacteria</taxon>
        <taxon>Bacillati</taxon>
        <taxon>Actinomycetota</taxon>
        <taxon>Actinomycetes</taxon>
        <taxon>Propionibacteriales</taxon>
        <taxon>Nocardioidaceae</taxon>
        <taxon>Tenggerimyces</taxon>
    </lineage>
</organism>
<dbReference type="Proteomes" id="UP001595699">
    <property type="component" value="Unassembled WGS sequence"/>
</dbReference>
<dbReference type="RefSeq" id="WP_205121413.1">
    <property type="nucleotide sequence ID" value="NZ_JAFBCM010000001.1"/>
</dbReference>
<dbReference type="NCBIfam" id="TIGR00377">
    <property type="entry name" value="ant_ant_sig"/>
    <property type="match status" value="1"/>
</dbReference>
<evidence type="ECO:0000313" key="4">
    <source>
        <dbReference type="EMBL" id="MFC3761875.1"/>
    </source>
</evidence>
<keyword evidence="5" id="KW-1185">Reference proteome</keyword>
<sequence length="126" mass="13310">MTEFAVSVELRDVASLRVAVVVPRGEGDVDHMPLLRERLLSALDPAPAALVVDLSQVAFLDSSGIGTLVVAARRARELDCEFHLAAPTHVAARALAATALDRIWPIHPSVDEALATVERGGPSTPS</sequence>
<dbReference type="PANTHER" id="PTHR33495">
    <property type="entry name" value="ANTI-SIGMA FACTOR ANTAGONIST TM_1081-RELATED-RELATED"/>
    <property type="match status" value="1"/>
</dbReference>
<dbReference type="Pfam" id="PF01740">
    <property type="entry name" value="STAS"/>
    <property type="match status" value="1"/>
</dbReference>
<accession>A0ABV7YCX3</accession>
<feature type="domain" description="STAS" evidence="3">
    <location>
        <begin position="18"/>
        <end position="117"/>
    </location>
</feature>